<comment type="caution">
    <text evidence="11">The sequence shown here is derived from an EMBL/GenBank/DDBJ whole genome shotgun (WGS) entry which is preliminary data.</text>
</comment>
<keyword evidence="3 9" id="KW-0645">Protease</keyword>
<dbReference type="EMBL" id="JAYKXP010000019">
    <property type="protein sequence ID" value="KAK7047642.1"/>
    <property type="molecule type" value="Genomic_DNA"/>
</dbReference>
<dbReference type="Gene3D" id="3.40.630.10">
    <property type="entry name" value="Zn peptidases"/>
    <property type="match status" value="1"/>
</dbReference>
<feature type="domain" description="Peptidase M28" evidence="10">
    <location>
        <begin position="73"/>
        <end position="205"/>
    </location>
</feature>
<dbReference type="InterPro" id="IPR007484">
    <property type="entry name" value="Peptidase_M28"/>
</dbReference>
<keyword evidence="2" id="KW-0031">Aminopeptidase</keyword>
<dbReference type="GO" id="GO:0008235">
    <property type="term" value="F:metalloexopeptidase activity"/>
    <property type="evidence" value="ECO:0007669"/>
    <property type="project" value="InterPro"/>
</dbReference>
<evidence type="ECO:0000259" key="10">
    <source>
        <dbReference type="Pfam" id="PF04389"/>
    </source>
</evidence>
<evidence type="ECO:0000256" key="6">
    <source>
        <dbReference type="ARBA" id="ARBA00022801"/>
    </source>
</evidence>
<dbReference type="PANTHER" id="PTHR12147:SF56">
    <property type="entry name" value="AMINOPEPTIDASE YDR415C-RELATED"/>
    <property type="match status" value="1"/>
</dbReference>
<protein>
    <recommendedName>
        <fullName evidence="9">Peptide hydrolase</fullName>
        <ecNumber evidence="9">3.4.-.-</ecNumber>
    </recommendedName>
</protein>
<evidence type="ECO:0000256" key="2">
    <source>
        <dbReference type="ARBA" id="ARBA00022438"/>
    </source>
</evidence>
<keyword evidence="4 9" id="KW-0479">Metal-binding</keyword>
<organism evidence="11 12">
    <name type="scientific">Paramarasmius palmivorus</name>
    <dbReference type="NCBI Taxonomy" id="297713"/>
    <lineage>
        <taxon>Eukaryota</taxon>
        <taxon>Fungi</taxon>
        <taxon>Dikarya</taxon>
        <taxon>Basidiomycota</taxon>
        <taxon>Agaricomycotina</taxon>
        <taxon>Agaricomycetes</taxon>
        <taxon>Agaricomycetidae</taxon>
        <taxon>Agaricales</taxon>
        <taxon>Marasmiineae</taxon>
        <taxon>Marasmiaceae</taxon>
        <taxon>Paramarasmius</taxon>
    </lineage>
</organism>
<dbReference type="GO" id="GO:0004177">
    <property type="term" value="F:aminopeptidase activity"/>
    <property type="evidence" value="ECO:0007669"/>
    <property type="project" value="UniProtKB-KW"/>
</dbReference>
<dbReference type="PANTHER" id="PTHR12147">
    <property type="entry name" value="METALLOPEPTIDASE M28 FAMILY MEMBER"/>
    <property type="match status" value="1"/>
</dbReference>
<evidence type="ECO:0000256" key="4">
    <source>
        <dbReference type="ARBA" id="ARBA00022723"/>
    </source>
</evidence>
<name>A0AAW0D8S5_9AGAR</name>
<keyword evidence="6 9" id="KW-0378">Hydrolase</keyword>
<dbReference type="EC" id="3.4.-.-" evidence="9"/>
<keyword evidence="5" id="KW-0732">Signal</keyword>
<keyword evidence="12" id="KW-1185">Reference proteome</keyword>
<dbReference type="InterPro" id="IPR045175">
    <property type="entry name" value="M28_fam"/>
</dbReference>
<sequence>MYSEVKPILDTLSVPNMQASLSNLTAFHNRYYNSTTGAQASEWILNKVKNYTSDRSDILVSFYNHSWLQPSVTAKFLSSSPSSPRTIIGAHLDSINKTDPMNGRAPGADDDGTGTVNLIEAFQALVAANYRPTTPLEFHWYSAEEVGLLGSQEIATSYDEAGIDVKAMIQFDMSGYFKPGSQEVIAMESDYIDEELTDFVKSIITTYSYLPPADDIPVKTALSFLMA</sequence>
<reference evidence="11 12" key="1">
    <citation type="submission" date="2024-01" db="EMBL/GenBank/DDBJ databases">
        <title>A draft genome for a cacao thread blight-causing isolate of Paramarasmius palmivorus.</title>
        <authorList>
            <person name="Baruah I.K."/>
            <person name="Bukari Y."/>
            <person name="Amoako-Attah I."/>
            <person name="Meinhardt L.W."/>
            <person name="Bailey B.A."/>
            <person name="Cohen S.P."/>
        </authorList>
    </citation>
    <scope>NUCLEOTIDE SEQUENCE [LARGE SCALE GENOMIC DNA]</scope>
    <source>
        <strain evidence="11 12">GH-12</strain>
    </source>
</reference>
<keyword evidence="7 9" id="KW-0862">Zinc</keyword>
<dbReference type="AlphaFoldDB" id="A0AAW0D8S5"/>
<evidence type="ECO:0000313" key="11">
    <source>
        <dbReference type="EMBL" id="KAK7047642.1"/>
    </source>
</evidence>
<evidence type="ECO:0000256" key="8">
    <source>
        <dbReference type="ARBA" id="ARBA00043962"/>
    </source>
</evidence>
<evidence type="ECO:0000256" key="9">
    <source>
        <dbReference type="RuleBase" id="RU361240"/>
    </source>
</evidence>
<dbReference type="GO" id="GO:0046872">
    <property type="term" value="F:metal ion binding"/>
    <property type="evidence" value="ECO:0007669"/>
    <property type="project" value="UniProtKB-KW"/>
</dbReference>
<comment type="similarity">
    <text evidence="8">Belongs to the peptidase M28 family. M28E subfamily.</text>
</comment>
<evidence type="ECO:0000256" key="5">
    <source>
        <dbReference type="ARBA" id="ARBA00022729"/>
    </source>
</evidence>
<dbReference type="SUPFAM" id="SSF53187">
    <property type="entry name" value="Zn-dependent exopeptidases"/>
    <property type="match status" value="1"/>
</dbReference>
<gene>
    <name evidence="11" type="ORF">VNI00_006410</name>
</gene>
<dbReference type="Proteomes" id="UP001383192">
    <property type="component" value="Unassembled WGS sequence"/>
</dbReference>
<evidence type="ECO:0000256" key="1">
    <source>
        <dbReference type="ARBA" id="ARBA00001947"/>
    </source>
</evidence>
<accession>A0AAW0D8S5</accession>
<evidence type="ECO:0000256" key="3">
    <source>
        <dbReference type="ARBA" id="ARBA00022670"/>
    </source>
</evidence>
<proteinExistence type="inferred from homology"/>
<dbReference type="Pfam" id="PF04389">
    <property type="entry name" value="Peptidase_M28"/>
    <property type="match status" value="1"/>
</dbReference>
<dbReference type="GO" id="GO:0006508">
    <property type="term" value="P:proteolysis"/>
    <property type="evidence" value="ECO:0007669"/>
    <property type="project" value="UniProtKB-KW"/>
</dbReference>
<evidence type="ECO:0000313" key="12">
    <source>
        <dbReference type="Proteomes" id="UP001383192"/>
    </source>
</evidence>
<evidence type="ECO:0000256" key="7">
    <source>
        <dbReference type="ARBA" id="ARBA00022833"/>
    </source>
</evidence>
<comment type="cofactor">
    <cofactor evidence="1">
        <name>Zn(2+)</name>
        <dbReference type="ChEBI" id="CHEBI:29105"/>
    </cofactor>
</comment>